<sequence>MASALDELKLDRAFVQIVKSGSMSAAARQLDTSVTSIARQLSRLEASLGVRLLNRTTRSQSLSEAGTVYYQRLIEVLDQIDAMKRDVASYQQGTKGRLRVHLRTSIGLQVVVPALPNFFRRNPDVTLDLTLTDERADLVAEAIDVAMWLGNLQDSSLVARRLSPSRRVMCASPDYLKRNGEPRLPNDLDAHNCLLFLARNYLNRWRLTKDDETIEVPVNGNLQTDNGAVLRTSAINGLGIVMLQRSMVQEDLDGGQLVQVMTDYEVSPTEFDTALYVVYPSSRRLSPKTRVFVDFLVDLFRRHQAPLT</sequence>
<dbReference type="Gene3D" id="3.40.190.290">
    <property type="match status" value="1"/>
</dbReference>
<evidence type="ECO:0000256" key="3">
    <source>
        <dbReference type="ARBA" id="ARBA00023125"/>
    </source>
</evidence>
<evidence type="ECO:0000313" key="6">
    <source>
        <dbReference type="EMBL" id="MBM6578329.1"/>
    </source>
</evidence>
<organism evidence="6 7">
    <name type="scientific">Sphingomonas longa</name>
    <dbReference type="NCBI Taxonomy" id="2778730"/>
    <lineage>
        <taxon>Bacteria</taxon>
        <taxon>Pseudomonadati</taxon>
        <taxon>Pseudomonadota</taxon>
        <taxon>Alphaproteobacteria</taxon>
        <taxon>Sphingomonadales</taxon>
        <taxon>Sphingomonadaceae</taxon>
        <taxon>Sphingomonas</taxon>
    </lineage>
</organism>
<dbReference type="InterPro" id="IPR000847">
    <property type="entry name" value="LysR_HTH_N"/>
</dbReference>
<dbReference type="Pfam" id="PF00126">
    <property type="entry name" value="HTH_1"/>
    <property type="match status" value="1"/>
</dbReference>
<dbReference type="PROSITE" id="PS50931">
    <property type="entry name" value="HTH_LYSR"/>
    <property type="match status" value="1"/>
</dbReference>
<evidence type="ECO:0000313" key="7">
    <source>
        <dbReference type="Proteomes" id="UP000763641"/>
    </source>
</evidence>
<dbReference type="RefSeq" id="WP_204200424.1">
    <property type="nucleotide sequence ID" value="NZ_JAFEMC010000007.1"/>
</dbReference>
<dbReference type="PANTHER" id="PTHR30537:SF5">
    <property type="entry name" value="HTH-TYPE TRANSCRIPTIONAL ACTIVATOR TTDR-RELATED"/>
    <property type="match status" value="1"/>
</dbReference>
<dbReference type="Pfam" id="PF03466">
    <property type="entry name" value="LysR_substrate"/>
    <property type="match status" value="1"/>
</dbReference>
<dbReference type="SUPFAM" id="SSF53850">
    <property type="entry name" value="Periplasmic binding protein-like II"/>
    <property type="match status" value="1"/>
</dbReference>
<comment type="similarity">
    <text evidence="1">Belongs to the LysR transcriptional regulatory family.</text>
</comment>
<keyword evidence="4" id="KW-0804">Transcription</keyword>
<evidence type="ECO:0000259" key="5">
    <source>
        <dbReference type="PROSITE" id="PS50931"/>
    </source>
</evidence>
<evidence type="ECO:0000256" key="1">
    <source>
        <dbReference type="ARBA" id="ARBA00009437"/>
    </source>
</evidence>
<dbReference type="InterPro" id="IPR036388">
    <property type="entry name" value="WH-like_DNA-bd_sf"/>
</dbReference>
<dbReference type="Gene3D" id="1.10.10.10">
    <property type="entry name" value="Winged helix-like DNA-binding domain superfamily/Winged helix DNA-binding domain"/>
    <property type="match status" value="1"/>
</dbReference>
<dbReference type="PANTHER" id="PTHR30537">
    <property type="entry name" value="HTH-TYPE TRANSCRIPTIONAL REGULATOR"/>
    <property type="match status" value="1"/>
</dbReference>
<keyword evidence="7" id="KW-1185">Reference proteome</keyword>
<evidence type="ECO:0000256" key="4">
    <source>
        <dbReference type="ARBA" id="ARBA00023163"/>
    </source>
</evidence>
<protein>
    <submittedName>
        <fullName evidence="6">LysR family transcriptional regulator</fullName>
    </submittedName>
</protein>
<keyword evidence="3" id="KW-0238">DNA-binding</keyword>
<feature type="domain" description="HTH lysR-type" evidence="5">
    <location>
        <begin position="12"/>
        <end position="63"/>
    </location>
</feature>
<comment type="caution">
    <text evidence="6">The sequence shown here is derived from an EMBL/GenBank/DDBJ whole genome shotgun (WGS) entry which is preliminary data.</text>
</comment>
<dbReference type="EMBL" id="JAFEMC010000007">
    <property type="protein sequence ID" value="MBM6578329.1"/>
    <property type="molecule type" value="Genomic_DNA"/>
</dbReference>
<name>A0ABS2DBL8_9SPHN</name>
<accession>A0ABS2DBL8</accession>
<proteinExistence type="inferred from homology"/>
<gene>
    <name evidence="6" type="ORF">ILT43_18260</name>
</gene>
<dbReference type="CDD" id="cd08422">
    <property type="entry name" value="PBP2_CrgA_like"/>
    <property type="match status" value="1"/>
</dbReference>
<dbReference type="SUPFAM" id="SSF46785">
    <property type="entry name" value="Winged helix' DNA-binding domain"/>
    <property type="match status" value="1"/>
</dbReference>
<keyword evidence="2" id="KW-0805">Transcription regulation</keyword>
<dbReference type="InterPro" id="IPR005119">
    <property type="entry name" value="LysR_subst-bd"/>
</dbReference>
<evidence type="ECO:0000256" key="2">
    <source>
        <dbReference type="ARBA" id="ARBA00023015"/>
    </source>
</evidence>
<dbReference type="InterPro" id="IPR058163">
    <property type="entry name" value="LysR-type_TF_proteobact-type"/>
</dbReference>
<reference evidence="6 7" key="1">
    <citation type="submission" date="2020-12" db="EMBL/GenBank/DDBJ databases">
        <title>Sphingomonas sp.</title>
        <authorList>
            <person name="Kim M.K."/>
        </authorList>
    </citation>
    <scope>NUCLEOTIDE SEQUENCE [LARGE SCALE GENOMIC DNA]</scope>
    <source>
        <strain evidence="6 7">BT552</strain>
    </source>
</reference>
<dbReference type="Proteomes" id="UP000763641">
    <property type="component" value="Unassembled WGS sequence"/>
</dbReference>
<dbReference type="InterPro" id="IPR036390">
    <property type="entry name" value="WH_DNA-bd_sf"/>
</dbReference>